<protein>
    <submittedName>
        <fullName evidence="1">Uncharacterized protein</fullName>
    </submittedName>
</protein>
<dbReference type="STRING" id="861299.J421_1741"/>
<name>W0RIQ4_9BACT</name>
<evidence type="ECO:0000313" key="2">
    <source>
        <dbReference type="Proteomes" id="UP000019151"/>
    </source>
</evidence>
<accession>W0RIQ4</accession>
<reference evidence="1 2" key="1">
    <citation type="journal article" date="2014" name="Genome Announc.">
        <title>Genome Sequence and Methylome of Soil Bacterium Gemmatirosa kalamazoonensis KBS708T, a Member of the Rarely Cultivated Gemmatimonadetes Phylum.</title>
        <authorList>
            <person name="Debruyn J.M."/>
            <person name="Radosevich M."/>
            <person name="Wommack K.E."/>
            <person name="Polson S.W."/>
            <person name="Hauser L.J."/>
            <person name="Fawaz M.N."/>
            <person name="Korlach J."/>
            <person name="Tsai Y.C."/>
        </authorList>
    </citation>
    <scope>NUCLEOTIDE SEQUENCE [LARGE SCALE GENOMIC DNA]</scope>
    <source>
        <strain evidence="1 2">KBS708</strain>
    </source>
</reference>
<dbReference type="RefSeq" id="WP_025410783.1">
    <property type="nucleotide sequence ID" value="NZ_CP007128.1"/>
</dbReference>
<dbReference type="OrthoDB" id="9986492at2"/>
<dbReference type="Proteomes" id="UP000019151">
    <property type="component" value="Chromosome"/>
</dbReference>
<organism evidence="1 2">
    <name type="scientific">Gemmatirosa kalamazoonensis</name>
    <dbReference type="NCBI Taxonomy" id="861299"/>
    <lineage>
        <taxon>Bacteria</taxon>
        <taxon>Pseudomonadati</taxon>
        <taxon>Gemmatimonadota</taxon>
        <taxon>Gemmatimonadia</taxon>
        <taxon>Gemmatimonadales</taxon>
        <taxon>Gemmatimonadaceae</taxon>
        <taxon>Gemmatirosa</taxon>
    </lineage>
</organism>
<dbReference type="KEGG" id="gba:J421_1741"/>
<dbReference type="InParanoid" id="W0RIQ4"/>
<gene>
    <name evidence="1" type="ORF">J421_1741</name>
</gene>
<dbReference type="AlphaFoldDB" id="W0RIQ4"/>
<dbReference type="EMBL" id="CP007128">
    <property type="protein sequence ID" value="AHG89278.1"/>
    <property type="molecule type" value="Genomic_DNA"/>
</dbReference>
<sequence>MAEVLVQFQTVITAPDGRRFVPSACGREDGHVWVGWLEFAPADGGDDALRTGRETVQPNRDHLMYWAQGLTQVFLEGALSRALGGSVRVEREVPVRPRFEGPAPSAIPEPLPAAARLRPRPVLDPFATFVQGRDVLLSELGALDTERLRDIALAYGFAEDGSAEAAGREELVSSIMRGVQRPAAGSELDAR</sequence>
<evidence type="ECO:0000313" key="1">
    <source>
        <dbReference type="EMBL" id="AHG89278.1"/>
    </source>
</evidence>
<dbReference type="HOGENOM" id="CLU_1419662_0_0_0"/>
<keyword evidence="2" id="KW-1185">Reference proteome</keyword>
<proteinExistence type="predicted"/>